<evidence type="ECO:0000313" key="2">
    <source>
        <dbReference type="EMBL" id="TSJ83325.1"/>
    </source>
</evidence>
<organism evidence="2 3">
    <name type="scientific">Bifidobacterium apousia</name>
    <dbReference type="NCBI Taxonomy" id="2750996"/>
    <lineage>
        <taxon>Bacteria</taxon>
        <taxon>Bacillati</taxon>
        <taxon>Actinomycetota</taxon>
        <taxon>Actinomycetes</taxon>
        <taxon>Bifidobacteriales</taxon>
        <taxon>Bifidobacteriaceae</taxon>
        <taxon>Bifidobacterium</taxon>
    </lineage>
</organism>
<keyword evidence="3" id="KW-1185">Reference proteome</keyword>
<accession>A0A556R356</accession>
<proteinExistence type="predicted"/>
<name>A0A556R356_9BIFI</name>
<sequence>MASIATVVKYEQDNQHFKIKRTSYLADIAAICFYQKQKQRMHQFHYFSILLPSMAVSRGYFYIQAPLLFYSFGNESS</sequence>
<dbReference type="RefSeq" id="WP_144085231.1">
    <property type="nucleotide sequence ID" value="NZ_VMHK01000002.1"/>
</dbReference>
<keyword evidence="1" id="KW-0812">Transmembrane</keyword>
<keyword evidence="1" id="KW-1133">Transmembrane helix</keyword>
<evidence type="ECO:0000313" key="3">
    <source>
        <dbReference type="Proteomes" id="UP000316508"/>
    </source>
</evidence>
<dbReference type="AlphaFoldDB" id="A0A556R356"/>
<reference evidence="2 3" key="1">
    <citation type="submission" date="2019-07" db="EMBL/GenBank/DDBJ databases">
        <title>Bifidobacterium asteroides genomes.</title>
        <authorList>
            <person name="Zheng H."/>
        </authorList>
    </citation>
    <scope>NUCLEOTIDE SEQUENCE [LARGE SCALE GENOMIC DNA]</scope>
    <source>
        <strain evidence="2 3">W8102</strain>
    </source>
</reference>
<feature type="transmembrane region" description="Helical" evidence="1">
    <location>
        <begin position="44"/>
        <end position="63"/>
    </location>
</feature>
<dbReference type="Proteomes" id="UP000316508">
    <property type="component" value="Unassembled WGS sequence"/>
</dbReference>
<dbReference type="EMBL" id="VMHK01000002">
    <property type="protein sequence ID" value="TSJ83325.1"/>
    <property type="molecule type" value="Genomic_DNA"/>
</dbReference>
<comment type="caution">
    <text evidence="2">The sequence shown here is derived from an EMBL/GenBank/DDBJ whole genome shotgun (WGS) entry which is preliminary data.</text>
</comment>
<keyword evidence="1" id="KW-0472">Membrane</keyword>
<gene>
    <name evidence="2" type="ORF">FPK30_02890</name>
</gene>
<evidence type="ECO:0000256" key="1">
    <source>
        <dbReference type="SAM" id="Phobius"/>
    </source>
</evidence>
<protein>
    <submittedName>
        <fullName evidence="2">Uncharacterized protein</fullName>
    </submittedName>
</protein>